<reference evidence="1 2" key="1">
    <citation type="journal article" date="2012" name="Appl. Environ. Microbiol.">
        <title>Genome Sequence of Thermotolerant Bacillus methanolicus: Features and Regulation Related to Methylotrophy and Production of L-Lysine and L-Glutamate from Methanol.</title>
        <authorList>
            <person name="Heggeset T.M."/>
            <person name="Krog A."/>
            <person name="Balzer S."/>
            <person name="Wentzel A."/>
            <person name="Ellingsen T.E."/>
            <person name="Brautaset T."/>
        </authorList>
    </citation>
    <scope>NUCLEOTIDE SEQUENCE [LARGE SCALE GENOMIC DNA]</scope>
    <source>
        <strain evidence="1 2">PB1</strain>
    </source>
</reference>
<name>I3DVR3_BACMT</name>
<dbReference type="PATRIC" id="fig|997296.3.peg.2587"/>
<keyword evidence="2" id="KW-1185">Reference proteome</keyword>
<protein>
    <submittedName>
        <fullName evidence="1">Uncharacterized protein</fullName>
    </submittedName>
</protein>
<dbReference type="Proteomes" id="UP000010523">
    <property type="component" value="Unassembled WGS sequence"/>
</dbReference>
<dbReference type="STRING" id="997296.PB1_12269"/>
<evidence type="ECO:0000313" key="1">
    <source>
        <dbReference type="EMBL" id="EIJ78334.1"/>
    </source>
</evidence>
<proteinExistence type="predicted"/>
<evidence type="ECO:0000313" key="2">
    <source>
        <dbReference type="Proteomes" id="UP000010523"/>
    </source>
</evidence>
<comment type="caution">
    <text evidence="1">The sequence shown here is derived from an EMBL/GenBank/DDBJ whole genome shotgun (WGS) entry which is preliminary data.</text>
</comment>
<accession>I3DVR3</accession>
<dbReference type="EMBL" id="AFEU01000003">
    <property type="protein sequence ID" value="EIJ78334.1"/>
    <property type="molecule type" value="Genomic_DNA"/>
</dbReference>
<sequence length="86" mass="9865">MPTIPFPPIQLFVKIIEKKTMKKENIAVKKTVRSLVRSFIMSKMKRAINRSFFGLNSFTSNADKYVLPVPVAEMMAPLLLLFFLVC</sequence>
<organism evidence="1 2">
    <name type="scientific">Bacillus methanolicus PB1</name>
    <dbReference type="NCBI Taxonomy" id="997296"/>
    <lineage>
        <taxon>Bacteria</taxon>
        <taxon>Bacillati</taxon>
        <taxon>Bacillota</taxon>
        <taxon>Bacilli</taxon>
        <taxon>Bacillales</taxon>
        <taxon>Bacillaceae</taxon>
        <taxon>Bacillus</taxon>
    </lineage>
</organism>
<dbReference type="AlphaFoldDB" id="I3DVR3"/>
<gene>
    <name evidence="1" type="ORF">PB1_12269</name>
</gene>